<sequence length="71" mass="7880">MAKTGFWGFYELFNRGVRTFTGPAQVGAGYDEGPDVRPADPDCPMCGRAMSQHRIERSGGQYTATRLHCPR</sequence>
<evidence type="ECO:0000313" key="1">
    <source>
        <dbReference type="EMBL" id="SEC00216.1"/>
    </source>
</evidence>
<protein>
    <submittedName>
        <fullName evidence="1">Uncharacterized protein</fullName>
    </submittedName>
</protein>
<organism evidence="1 2">
    <name type="scientific">Paramicrobacterium humi</name>
    <dbReference type="NCBI Taxonomy" id="640635"/>
    <lineage>
        <taxon>Bacteria</taxon>
        <taxon>Bacillati</taxon>
        <taxon>Actinomycetota</taxon>
        <taxon>Actinomycetes</taxon>
        <taxon>Micrococcales</taxon>
        <taxon>Microbacteriaceae</taxon>
        <taxon>Paramicrobacterium</taxon>
    </lineage>
</organism>
<name>A0A1H4NYB3_9MICO</name>
<dbReference type="RefSeq" id="WP_245723628.1">
    <property type="nucleotide sequence ID" value="NZ_FNRY01000001.1"/>
</dbReference>
<accession>A0A1H4NYB3</accession>
<dbReference type="AlphaFoldDB" id="A0A1H4NYB3"/>
<dbReference type="EMBL" id="FNRY01000001">
    <property type="protein sequence ID" value="SEC00216.1"/>
    <property type="molecule type" value="Genomic_DNA"/>
</dbReference>
<proteinExistence type="predicted"/>
<gene>
    <name evidence="1" type="ORF">SAMN04489806_2342</name>
</gene>
<dbReference type="STRING" id="640635.SAMN04489806_2342"/>
<reference evidence="1 2" key="1">
    <citation type="submission" date="2016-10" db="EMBL/GenBank/DDBJ databases">
        <authorList>
            <person name="de Groot N.N."/>
        </authorList>
    </citation>
    <scope>NUCLEOTIDE SEQUENCE [LARGE SCALE GENOMIC DNA]</scope>
    <source>
        <strain evidence="1 2">DSM 21799</strain>
    </source>
</reference>
<dbReference type="Proteomes" id="UP000199183">
    <property type="component" value="Unassembled WGS sequence"/>
</dbReference>
<evidence type="ECO:0000313" key="2">
    <source>
        <dbReference type="Proteomes" id="UP000199183"/>
    </source>
</evidence>
<keyword evidence="2" id="KW-1185">Reference proteome</keyword>